<keyword evidence="1" id="KW-0812">Transmembrane</keyword>
<feature type="transmembrane region" description="Helical" evidence="1">
    <location>
        <begin position="49"/>
        <end position="71"/>
    </location>
</feature>
<organism evidence="2 3">
    <name type="scientific">Zooshikella ganghwensis</name>
    <dbReference type="NCBI Taxonomy" id="202772"/>
    <lineage>
        <taxon>Bacteria</taxon>
        <taxon>Pseudomonadati</taxon>
        <taxon>Pseudomonadota</taxon>
        <taxon>Gammaproteobacteria</taxon>
        <taxon>Oceanospirillales</taxon>
        <taxon>Zooshikellaceae</taxon>
        <taxon>Zooshikella</taxon>
    </lineage>
</organism>
<name>A0A4P9VIY3_9GAMM</name>
<dbReference type="RefSeq" id="WP_094785935.1">
    <property type="nucleotide sequence ID" value="NZ_NDXW01000001.1"/>
</dbReference>
<evidence type="ECO:0000313" key="2">
    <source>
        <dbReference type="EMBL" id="RDH42429.1"/>
    </source>
</evidence>
<dbReference type="EMBL" id="NDXW01000001">
    <property type="protein sequence ID" value="RDH42429.1"/>
    <property type="molecule type" value="Genomic_DNA"/>
</dbReference>
<keyword evidence="1" id="KW-0472">Membrane</keyword>
<feature type="transmembrane region" description="Helical" evidence="1">
    <location>
        <begin position="166"/>
        <end position="185"/>
    </location>
</feature>
<proteinExistence type="predicted"/>
<evidence type="ECO:0008006" key="4">
    <source>
        <dbReference type="Google" id="ProtNLM"/>
    </source>
</evidence>
<protein>
    <recommendedName>
        <fullName evidence="4">GGDEF domain-containing protein</fullName>
    </recommendedName>
</protein>
<comment type="caution">
    <text evidence="2">The sequence shown here is derived from an EMBL/GenBank/DDBJ whole genome shotgun (WGS) entry which is preliminary data.</text>
</comment>
<evidence type="ECO:0000256" key="1">
    <source>
        <dbReference type="SAM" id="Phobius"/>
    </source>
</evidence>
<feature type="transmembrane region" description="Helical" evidence="1">
    <location>
        <begin position="83"/>
        <end position="108"/>
    </location>
</feature>
<feature type="transmembrane region" description="Helical" evidence="1">
    <location>
        <begin position="120"/>
        <end position="146"/>
    </location>
</feature>
<gene>
    <name evidence="2" type="ORF">B9G39_02645</name>
</gene>
<accession>A0A4P9VIY3</accession>
<dbReference type="Proteomes" id="UP000257039">
    <property type="component" value="Unassembled WGS sequence"/>
</dbReference>
<dbReference type="AlphaFoldDB" id="A0A4P9VIY3"/>
<reference evidence="2 3" key="1">
    <citation type="submission" date="2017-04" db="EMBL/GenBank/DDBJ databases">
        <title>Draft genome sequence of Zooshikella ganghwensis VG4 isolated from Red Sea sediments.</title>
        <authorList>
            <person name="Rehman Z."/>
            <person name="Alam I."/>
            <person name="Kamau A."/>
            <person name="Bajic V."/>
            <person name="Leiknes T."/>
        </authorList>
    </citation>
    <scope>NUCLEOTIDE SEQUENCE [LARGE SCALE GENOMIC DNA]</scope>
    <source>
        <strain evidence="2 3">VG4</strain>
    </source>
</reference>
<feature type="transmembrane region" description="Helical" evidence="1">
    <location>
        <begin position="20"/>
        <end position="42"/>
    </location>
</feature>
<evidence type="ECO:0000313" key="3">
    <source>
        <dbReference type="Proteomes" id="UP000257039"/>
    </source>
</evidence>
<sequence>MNSNTLSLHSFSFNSDEHEVLAQNAKVGTWLYLLIWVAIVLWGNLLQHVPLLTSLMTVCLVLLASVRFSLVHNFARWYLHYPLAWVCGIYCCILFSGLLWGGMTAIALSSHALQSLAVGLLAATAGFISASCVLYTFSGLLTMGYQTCLLFPPLVALWLQGGETNYWLSGLLLAYWLGMVAIFWIQHKQYRLLSHQQHVPQYTEKQLCLTEAHPVTGWVSHEHLSGVVNAEVKRSSRSGAPLALLKLMVTPHDRRKLDKDEVESIHTELAGVLNSIITRASDWIFYDDAGNVFMLLPETPAAAACHIADKMINQMPKPLNQRYLFSIGVLAGSVSWPVSSKVLLQRLASVTNDVYKNNQTVAFSTIT</sequence>
<keyword evidence="1" id="KW-1133">Transmembrane helix</keyword>
<keyword evidence="3" id="KW-1185">Reference proteome</keyword>